<dbReference type="EnsemblPlants" id="KEH21818">
    <property type="protein sequence ID" value="KEH21818"/>
    <property type="gene ID" value="MTR_7g018600"/>
</dbReference>
<protein>
    <submittedName>
        <fullName evidence="1 2">Uncharacterized protein</fullName>
    </submittedName>
</protein>
<gene>
    <name evidence="1" type="ordered locus">MTR_7g018600</name>
</gene>
<evidence type="ECO:0000313" key="3">
    <source>
        <dbReference type="Proteomes" id="UP000002051"/>
    </source>
</evidence>
<dbReference type="Proteomes" id="UP000002051">
    <property type="component" value="Unassembled WGS sequence"/>
</dbReference>
<name>A0A072TY70_MEDTR</name>
<organism evidence="1 3">
    <name type="scientific">Medicago truncatula</name>
    <name type="common">Barrel medic</name>
    <name type="synonym">Medicago tribuloides</name>
    <dbReference type="NCBI Taxonomy" id="3880"/>
    <lineage>
        <taxon>Eukaryota</taxon>
        <taxon>Viridiplantae</taxon>
        <taxon>Streptophyta</taxon>
        <taxon>Embryophyta</taxon>
        <taxon>Tracheophyta</taxon>
        <taxon>Spermatophyta</taxon>
        <taxon>Magnoliopsida</taxon>
        <taxon>eudicotyledons</taxon>
        <taxon>Gunneridae</taxon>
        <taxon>Pentapetalae</taxon>
        <taxon>rosids</taxon>
        <taxon>fabids</taxon>
        <taxon>Fabales</taxon>
        <taxon>Fabaceae</taxon>
        <taxon>Papilionoideae</taxon>
        <taxon>50 kb inversion clade</taxon>
        <taxon>NPAAA clade</taxon>
        <taxon>Hologalegina</taxon>
        <taxon>IRL clade</taxon>
        <taxon>Trifolieae</taxon>
        <taxon>Medicago</taxon>
    </lineage>
</organism>
<sequence length="138" mass="16231">MVFKKAEDIPMVEEVGWKLVELQELVIIVKRRAALSPILGFSTTLHGSLIEHLTQFGGLGGFSNKSRLTFNIIWISTLFITWKDRKRRHFHNKTEQPSSLLEKVKLQAYWWLKSYYVLFDLEYTVWRLTPLLCFQAVT</sequence>
<dbReference type="EMBL" id="CM001223">
    <property type="protein sequence ID" value="KEH21818.1"/>
    <property type="molecule type" value="Genomic_DNA"/>
</dbReference>
<dbReference type="AlphaFoldDB" id="A0A072TY70"/>
<accession>A0A072TY70</accession>
<evidence type="ECO:0000313" key="1">
    <source>
        <dbReference type="EMBL" id="KEH21818.1"/>
    </source>
</evidence>
<dbReference type="HOGENOM" id="CLU_1858226_0_0_1"/>
<reference evidence="1 3" key="2">
    <citation type="journal article" date="2014" name="BMC Genomics">
        <title>An improved genome release (version Mt4.0) for the model legume Medicago truncatula.</title>
        <authorList>
            <person name="Tang H."/>
            <person name="Krishnakumar V."/>
            <person name="Bidwell S."/>
            <person name="Rosen B."/>
            <person name="Chan A."/>
            <person name="Zhou S."/>
            <person name="Gentzbittel L."/>
            <person name="Childs K.L."/>
            <person name="Yandell M."/>
            <person name="Gundlach H."/>
            <person name="Mayer K.F."/>
            <person name="Schwartz D.C."/>
            <person name="Town C.D."/>
        </authorList>
    </citation>
    <scope>GENOME REANNOTATION</scope>
    <source>
        <strain evidence="1">A17</strain>
        <strain evidence="2 3">cv. Jemalong A17</strain>
    </source>
</reference>
<reference evidence="2" key="3">
    <citation type="submission" date="2015-04" db="UniProtKB">
        <authorList>
            <consortium name="EnsemblPlants"/>
        </authorList>
    </citation>
    <scope>IDENTIFICATION</scope>
    <source>
        <strain evidence="2">cv. Jemalong A17</strain>
    </source>
</reference>
<reference evidence="1 3" key="1">
    <citation type="journal article" date="2011" name="Nature">
        <title>The Medicago genome provides insight into the evolution of rhizobial symbioses.</title>
        <authorList>
            <person name="Young N.D."/>
            <person name="Debelle F."/>
            <person name="Oldroyd G.E."/>
            <person name="Geurts R."/>
            <person name="Cannon S.B."/>
            <person name="Udvardi M.K."/>
            <person name="Benedito V.A."/>
            <person name="Mayer K.F."/>
            <person name="Gouzy J."/>
            <person name="Schoof H."/>
            <person name="Van de Peer Y."/>
            <person name="Proost S."/>
            <person name="Cook D.R."/>
            <person name="Meyers B.C."/>
            <person name="Spannagl M."/>
            <person name="Cheung F."/>
            <person name="De Mita S."/>
            <person name="Krishnakumar V."/>
            <person name="Gundlach H."/>
            <person name="Zhou S."/>
            <person name="Mudge J."/>
            <person name="Bharti A.K."/>
            <person name="Murray J.D."/>
            <person name="Naoumkina M.A."/>
            <person name="Rosen B."/>
            <person name="Silverstein K.A."/>
            <person name="Tang H."/>
            <person name="Rombauts S."/>
            <person name="Zhao P.X."/>
            <person name="Zhou P."/>
            <person name="Barbe V."/>
            <person name="Bardou P."/>
            <person name="Bechner M."/>
            <person name="Bellec A."/>
            <person name="Berger A."/>
            <person name="Berges H."/>
            <person name="Bidwell S."/>
            <person name="Bisseling T."/>
            <person name="Choisne N."/>
            <person name="Couloux A."/>
            <person name="Denny R."/>
            <person name="Deshpande S."/>
            <person name="Dai X."/>
            <person name="Doyle J.J."/>
            <person name="Dudez A.M."/>
            <person name="Farmer A.D."/>
            <person name="Fouteau S."/>
            <person name="Franken C."/>
            <person name="Gibelin C."/>
            <person name="Gish J."/>
            <person name="Goldstein S."/>
            <person name="Gonzalez A.J."/>
            <person name="Green P.J."/>
            <person name="Hallab A."/>
            <person name="Hartog M."/>
            <person name="Hua A."/>
            <person name="Humphray S.J."/>
            <person name="Jeong D.H."/>
            <person name="Jing Y."/>
            <person name="Jocker A."/>
            <person name="Kenton S.M."/>
            <person name="Kim D.J."/>
            <person name="Klee K."/>
            <person name="Lai H."/>
            <person name="Lang C."/>
            <person name="Lin S."/>
            <person name="Macmil S.L."/>
            <person name="Magdelenat G."/>
            <person name="Matthews L."/>
            <person name="McCorrison J."/>
            <person name="Monaghan E.L."/>
            <person name="Mun J.H."/>
            <person name="Najar F.Z."/>
            <person name="Nicholson C."/>
            <person name="Noirot C."/>
            <person name="O'Bleness M."/>
            <person name="Paule C.R."/>
            <person name="Poulain J."/>
            <person name="Prion F."/>
            <person name="Qin B."/>
            <person name="Qu C."/>
            <person name="Retzel E.F."/>
            <person name="Riddle C."/>
            <person name="Sallet E."/>
            <person name="Samain S."/>
            <person name="Samson N."/>
            <person name="Sanders I."/>
            <person name="Saurat O."/>
            <person name="Scarpelli C."/>
            <person name="Schiex T."/>
            <person name="Segurens B."/>
            <person name="Severin A.J."/>
            <person name="Sherrier D.J."/>
            <person name="Shi R."/>
            <person name="Sims S."/>
            <person name="Singer S.R."/>
            <person name="Sinharoy S."/>
            <person name="Sterck L."/>
            <person name="Viollet A."/>
            <person name="Wang B.B."/>
            <person name="Wang K."/>
            <person name="Wang M."/>
            <person name="Wang X."/>
            <person name="Warfsmann J."/>
            <person name="Weissenbach J."/>
            <person name="White D.D."/>
            <person name="White J.D."/>
            <person name="Wiley G.B."/>
            <person name="Wincker P."/>
            <person name="Xing Y."/>
            <person name="Yang L."/>
            <person name="Yao Z."/>
            <person name="Ying F."/>
            <person name="Zhai J."/>
            <person name="Zhou L."/>
            <person name="Zuber A."/>
            <person name="Denarie J."/>
            <person name="Dixon R.A."/>
            <person name="May G.D."/>
            <person name="Schwartz D.C."/>
            <person name="Rogers J."/>
            <person name="Quetier F."/>
            <person name="Town C.D."/>
            <person name="Roe B.A."/>
        </authorList>
    </citation>
    <scope>NUCLEOTIDE SEQUENCE [LARGE SCALE GENOMIC DNA]</scope>
    <source>
        <strain evidence="1">A17</strain>
        <strain evidence="2 3">cv. Jemalong A17</strain>
    </source>
</reference>
<keyword evidence="3" id="KW-1185">Reference proteome</keyword>
<proteinExistence type="predicted"/>
<evidence type="ECO:0000313" key="2">
    <source>
        <dbReference type="EnsemblPlants" id="KEH21818"/>
    </source>
</evidence>